<evidence type="ECO:0000259" key="5">
    <source>
        <dbReference type="Pfam" id="PF25944"/>
    </source>
</evidence>
<dbReference type="PROSITE" id="PS51257">
    <property type="entry name" value="PROKAR_LIPOPROTEIN"/>
    <property type="match status" value="1"/>
</dbReference>
<dbReference type="PANTHER" id="PTHR30158">
    <property type="entry name" value="ACRA/E-RELATED COMPONENT OF DRUG EFFLUX TRANSPORTER"/>
    <property type="match status" value="1"/>
</dbReference>
<feature type="domain" description="Multidrug resistance protein MdtA-like alpha-helical hairpin" evidence="3">
    <location>
        <begin position="109"/>
        <end position="177"/>
    </location>
</feature>
<dbReference type="InterPro" id="IPR058626">
    <property type="entry name" value="MdtA-like_b-barrel"/>
</dbReference>
<dbReference type="InterPro" id="IPR058624">
    <property type="entry name" value="MdtA-like_HH"/>
</dbReference>
<feature type="domain" description="Multidrug resistance protein MdtA-like C-terminal permuted SH3" evidence="6">
    <location>
        <begin position="307"/>
        <end position="368"/>
    </location>
</feature>
<dbReference type="EMBL" id="RIAR02000001">
    <property type="protein sequence ID" value="NSL91167.1"/>
    <property type="molecule type" value="Genomic_DNA"/>
</dbReference>
<organism evidence="7 8">
    <name type="scientific">Chitinophaga solisilvae</name>
    <dbReference type="NCBI Taxonomy" id="1233460"/>
    <lineage>
        <taxon>Bacteria</taxon>
        <taxon>Pseudomonadati</taxon>
        <taxon>Bacteroidota</taxon>
        <taxon>Chitinophagia</taxon>
        <taxon>Chitinophagales</taxon>
        <taxon>Chitinophagaceae</taxon>
        <taxon>Chitinophaga</taxon>
    </lineage>
</organism>
<evidence type="ECO:0000259" key="4">
    <source>
        <dbReference type="Pfam" id="PF25917"/>
    </source>
</evidence>
<evidence type="ECO:0000313" key="8">
    <source>
        <dbReference type="Proteomes" id="UP000281028"/>
    </source>
</evidence>
<dbReference type="AlphaFoldDB" id="A0A433WP51"/>
<reference evidence="7" key="1">
    <citation type="submission" date="2020-05" db="EMBL/GenBank/DDBJ databases">
        <title>Chitinophaga laudate sp. nov., isolated from a tropical peat swamp.</title>
        <authorList>
            <person name="Goh C.B.S."/>
            <person name="Lee M.S."/>
            <person name="Parimannan S."/>
            <person name="Pasbakhsh P."/>
            <person name="Yule C.M."/>
            <person name="Rajandas H."/>
            <person name="Loke S."/>
            <person name="Croft L."/>
            <person name="Tan J.B.L."/>
        </authorList>
    </citation>
    <scope>NUCLEOTIDE SEQUENCE</scope>
    <source>
        <strain evidence="7">Mgbs1</strain>
    </source>
</reference>
<sequence length="391" mass="41720">MKPSKSIFAKLPAGLIYSVIILAVMSGCSTSQAHQEAPQAQALPVMKVSAVPATTYREYSAALEGRTNVEIRAQVEGILDKIYVDEGAYVKAGQPLFKINDRVYTSAQNNASASLQAAKANLEKAQVEVDRLTPLVANNVVSDVQLKTAQAAYQAAKAQVAQAQAQLGSTAINVGYTLITAPANGYIGRIPYKVGALVGRGEPQPLTLLSDVTEVYAYFSMSEADFLKFKNETAGSSIAEKVKQLPKVELKLADNSIYAEKGRIETMEGQFDKTMGSVSFRASFPNTAGLLRSGNTGKIRIPEQLTDAVVVPAEATYEMQDKVMVFVVADSNKVAGVPISISGKSGSYYLVDKGVKAGQRIVYSGLGRLQDGAVIAPQMVSLDSLLKVRPL</sequence>
<dbReference type="InterPro" id="IPR006143">
    <property type="entry name" value="RND_pump_MFP"/>
</dbReference>
<dbReference type="Pfam" id="PF25944">
    <property type="entry name" value="Beta-barrel_RND"/>
    <property type="match status" value="1"/>
</dbReference>
<dbReference type="Gene3D" id="2.40.420.20">
    <property type="match status" value="1"/>
</dbReference>
<dbReference type="Proteomes" id="UP000281028">
    <property type="component" value="Unassembled WGS sequence"/>
</dbReference>
<feature type="domain" description="Multidrug resistance protein MdtA-like beta-barrel" evidence="5">
    <location>
        <begin position="215"/>
        <end position="303"/>
    </location>
</feature>
<feature type="domain" description="Multidrug resistance protein MdtA-like barrel-sandwich hybrid" evidence="4">
    <location>
        <begin position="68"/>
        <end position="207"/>
    </location>
</feature>
<keyword evidence="8" id="KW-1185">Reference proteome</keyword>
<dbReference type="RefSeq" id="WP_127034638.1">
    <property type="nucleotide sequence ID" value="NZ_JAABOK010000010.1"/>
</dbReference>
<evidence type="ECO:0000256" key="2">
    <source>
        <dbReference type="ARBA" id="ARBA00009477"/>
    </source>
</evidence>
<dbReference type="Gene3D" id="2.40.50.100">
    <property type="match status" value="1"/>
</dbReference>
<dbReference type="GO" id="GO:0030313">
    <property type="term" value="C:cell envelope"/>
    <property type="evidence" value="ECO:0007669"/>
    <property type="project" value="UniProtKB-SubCell"/>
</dbReference>
<protein>
    <submittedName>
        <fullName evidence="7">Efflux RND transporter periplasmic adaptor subunit</fullName>
    </submittedName>
</protein>
<proteinExistence type="inferred from homology"/>
<dbReference type="SUPFAM" id="SSF111369">
    <property type="entry name" value="HlyD-like secretion proteins"/>
    <property type="match status" value="1"/>
</dbReference>
<dbReference type="Gene3D" id="1.10.287.470">
    <property type="entry name" value="Helix hairpin bin"/>
    <property type="match status" value="1"/>
</dbReference>
<comment type="similarity">
    <text evidence="2">Belongs to the membrane fusion protein (MFP) (TC 8.A.1) family.</text>
</comment>
<dbReference type="Pfam" id="PF25967">
    <property type="entry name" value="RND-MFP_C"/>
    <property type="match status" value="1"/>
</dbReference>
<dbReference type="InterPro" id="IPR058625">
    <property type="entry name" value="MdtA-like_BSH"/>
</dbReference>
<dbReference type="GO" id="GO:0022857">
    <property type="term" value="F:transmembrane transporter activity"/>
    <property type="evidence" value="ECO:0007669"/>
    <property type="project" value="InterPro"/>
</dbReference>
<dbReference type="GO" id="GO:0005886">
    <property type="term" value="C:plasma membrane"/>
    <property type="evidence" value="ECO:0007669"/>
    <property type="project" value="TreeGrafter"/>
</dbReference>
<comment type="subcellular location">
    <subcellularLocation>
        <location evidence="1">Cell envelope</location>
    </subcellularLocation>
</comment>
<name>A0A433WP51_9BACT</name>
<dbReference type="OrthoDB" id="9801814at2"/>
<dbReference type="Pfam" id="PF25876">
    <property type="entry name" value="HH_MFP_RND"/>
    <property type="match status" value="1"/>
</dbReference>
<gene>
    <name evidence="7" type="ORF">ECE50_030370</name>
</gene>
<dbReference type="NCBIfam" id="TIGR01730">
    <property type="entry name" value="RND_mfp"/>
    <property type="match status" value="1"/>
</dbReference>
<evidence type="ECO:0000259" key="6">
    <source>
        <dbReference type="Pfam" id="PF25967"/>
    </source>
</evidence>
<dbReference type="Pfam" id="PF25917">
    <property type="entry name" value="BSH_RND"/>
    <property type="match status" value="1"/>
</dbReference>
<dbReference type="GO" id="GO:0046677">
    <property type="term" value="P:response to antibiotic"/>
    <property type="evidence" value="ECO:0007669"/>
    <property type="project" value="TreeGrafter"/>
</dbReference>
<dbReference type="PANTHER" id="PTHR30158:SF23">
    <property type="entry name" value="MULTIDRUG RESISTANCE PROTEIN MEXA"/>
    <property type="match status" value="1"/>
</dbReference>
<accession>A0A433WP51</accession>
<dbReference type="InterPro" id="IPR058627">
    <property type="entry name" value="MdtA-like_C"/>
</dbReference>
<evidence type="ECO:0000259" key="3">
    <source>
        <dbReference type="Pfam" id="PF25876"/>
    </source>
</evidence>
<comment type="caution">
    <text evidence="7">The sequence shown here is derived from an EMBL/GenBank/DDBJ whole genome shotgun (WGS) entry which is preliminary data.</text>
</comment>
<dbReference type="Gene3D" id="2.40.30.170">
    <property type="match status" value="1"/>
</dbReference>
<evidence type="ECO:0000313" key="7">
    <source>
        <dbReference type="EMBL" id="NSL91167.1"/>
    </source>
</evidence>
<evidence type="ECO:0000256" key="1">
    <source>
        <dbReference type="ARBA" id="ARBA00004196"/>
    </source>
</evidence>